<dbReference type="EMBL" id="MU001680">
    <property type="protein sequence ID" value="KAF2457589.1"/>
    <property type="molecule type" value="Genomic_DNA"/>
</dbReference>
<sequence length="180" mass="20838">MSANTKITLIDLTPKHSAALKRAITYRIDYERNLAPNTRKQSTLSRRIARCSILGTPISMEMCPAISHIPSLKSRQCSEPCCKDIYVYPNGRNQIFKLSELQIQSCGRVPLPESIQDQDAPEGFRFRAEIYALRVDPYEFMSLSNFRNRYERNVSEMRSVRGMRRVENDPEFMEAFKAFC</sequence>
<keyword evidence="2" id="KW-1185">Reference proteome</keyword>
<proteinExistence type="predicted"/>
<organism evidence="1 2">
    <name type="scientific">Lineolata rhizophorae</name>
    <dbReference type="NCBI Taxonomy" id="578093"/>
    <lineage>
        <taxon>Eukaryota</taxon>
        <taxon>Fungi</taxon>
        <taxon>Dikarya</taxon>
        <taxon>Ascomycota</taxon>
        <taxon>Pezizomycotina</taxon>
        <taxon>Dothideomycetes</taxon>
        <taxon>Dothideomycetes incertae sedis</taxon>
        <taxon>Lineolatales</taxon>
        <taxon>Lineolataceae</taxon>
        <taxon>Lineolata</taxon>
    </lineage>
</organism>
<accession>A0A6A6P123</accession>
<dbReference type="Proteomes" id="UP000799766">
    <property type="component" value="Unassembled WGS sequence"/>
</dbReference>
<protein>
    <submittedName>
        <fullName evidence="1">Uncharacterized protein</fullName>
    </submittedName>
</protein>
<evidence type="ECO:0000313" key="2">
    <source>
        <dbReference type="Proteomes" id="UP000799766"/>
    </source>
</evidence>
<reference evidence="1" key="1">
    <citation type="journal article" date="2020" name="Stud. Mycol.">
        <title>101 Dothideomycetes genomes: a test case for predicting lifestyles and emergence of pathogens.</title>
        <authorList>
            <person name="Haridas S."/>
            <person name="Albert R."/>
            <person name="Binder M."/>
            <person name="Bloem J."/>
            <person name="Labutti K."/>
            <person name="Salamov A."/>
            <person name="Andreopoulos B."/>
            <person name="Baker S."/>
            <person name="Barry K."/>
            <person name="Bills G."/>
            <person name="Bluhm B."/>
            <person name="Cannon C."/>
            <person name="Castanera R."/>
            <person name="Culley D."/>
            <person name="Daum C."/>
            <person name="Ezra D."/>
            <person name="Gonzalez J."/>
            <person name="Henrissat B."/>
            <person name="Kuo A."/>
            <person name="Liang C."/>
            <person name="Lipzen A."/>
            <person name="Lutzoni F."/>
            <person name="Magnuson J."/>
            <person name="Mondo S."/>
            <person name="Nolan M."/>
            <person name="Ohm R."/>
            <person name="Pangilinan J."/>
            <person name="Park H.-J."/>
            <person name="Ramirez L."/>
            <person name="Alfaro M."/>
            <person name="Sun H."/>
            <person name="Tritt A."/>
            <person name="Yoshinaga Y."/>
            <person name="Zwiers L.-H."/>
            <person name="Turgeon B."/>
            <person name="Goodwin S."/>
            <person name="Spatafora J."/>
            <person name="Crous P."/>
            <person name="Grigoriev I."/>
        </authorList>
    </citation>
    <scope>NUCLEOTIDE SEQUENCE</scope>
    <source>
        <strain evidence="1">ATCC 16933</strain>
    </source>
</reference>
<evidence type="ECO:0000313" key="1">
    <source>
        <dbReference type="EMBL" id="KAF2457589.1"/>
    </source>
</evidence>
<dbReference type="AlphaFoldDB" id="A0A6A6P123"/>
<gene>
    <name evidence="1" type="ORF">BDY21DRAFT_363856</name>
</gene>
<name>A0A6A6P123_9PEZI</name>